<dbReference type="GO" id="GO:0009395">
    <property type="term" value="P:phospholipid catabolic process"/>
    <property type="evidence" value="ECO:0007669"/>
    <property type="project" value="TreeGrafter"/>
</dbReference>
<dbReference type="EMBL" id="JAPVEA010000002">
    <property type="protein sequence ID" value="KAJ5460432.1"/>
    <property type="molecule type" value="Genomic_DNA"/>
</dbReference>
<dbReference type="GeneID" id="81595610"/>
<keyword evidence="3" id="KW-1185">Reference proteome</keyword>
<proteinExistence type="predicted"/>
<accession>A0AAD6G6Q9</accession>
<evidence type="ECO:0000313" key="2">
    <source>
        <dbReference type="EMBL" id="KAJ5460432.1"/>
    </source>
</evidence>
<dbReference type="PANTHER" id="PTHR31956">
    <property type="entry name" value="NON-SPECIFIC PHOSPHOLIPASE C4-RELATED"/>
    <property type="match status" value="1"/>
</dbReference>
<comment type="caution">
    <text evidence="2">The sequence shown here is derived from an EMBL/GenBank/DDBJ whole genome shotgun (WGS) entry which is preliminary data.</text>
</comment>
<keyword evidence="1" id="KW-0378">Hydrolase</keyword>
<dbReference type="PANTHER" id="PTHR31956:SF8">
    <property type="entry name" value="ACID PHOSPHATASE PHOA (AFU_ORTHOLOGUE AFUA_1G03570)"/>
    <property type="match status" value="1"/>
</dbReference>
<dbReference type="Pfam" id="PF04185">
    <property type="entry name" value="Phosphoesterase"/>
    <property type="match status" value="1"/>
</dbReference>
<dbReference type="GO" id="GO:0016788">
    <property type="term" value="F:hydrolase activity, acting on ester bonds"/>
    <property type="evidence" value="ECO:0007669"/>
    <property type="project" value="InterPro"/>
</dbReference>
<evidence type="ECO:0000313" key="3">
    <source>
        <dbReference type="Proteomes" id="UP001213681"/>
    </source>
</evidence>
<dbReference type="Proteomes" id="UP001213681">
    <property type="component" value="Unassembled WGS sequence"/>
</dbReference>
<dbReference type="InterPro" id="IPR007312">
    <property type="entry name" value="Phosphoesterase"/>
</dbReference>
<evidence type="ECO:0000256" key="1">
    <source>
        <dbReference type="ARBA" id="ARBA00022801"/>
    </source>
</evidence>
<organism evidence="2 3">
    <name type="scientific">Penicillium daleae</name>
    <dbReference type="NCBI Taxonomy" id="63821"/>
    <lineage>
        <taxon>Eukaryota</taxon>
        <taxon>Fungi</taxon>
        <taxon>Dikarya</taxon>
        <taxon>Ascomycota</taxon>
        <taxon>Pezizomycotina</taxon>
        <taxon>Eurotiomycetes</taxon>
        <taxon>Eurotiomycetidae</taxon>
        <taxon>Eurotiales</taxon>
        <taxon>Aspergillaceae</taxon>
        <taxon>Penicillium</taxon>
    </lineage>
</organism>
<gene>
    <name evidence="2" type="ORF">N7458_001984</name>
</gene>
<dbReference type="RefSeq" id="XP_056769474.1">
    <property type="nucleotide sequence ID" value="XM_056905367.1"/>
</dbReference>
<protein>
    <recommendedName>
        <fullName evidence="4">Acid phosphatase</fullName>
    </recommendedName>
</protein>
<evidence type="ECO:0008006" key="4">
    <source>
        <dbReference type="Google" id="ProtNLM"/>
    </source>
</evidence>
<dbReference type="Gene3D" id="3.40.720.10">
    <property type="entry name" value="Alkaline Phosphatase, subunit A"/>
    <property type="match status" value="1"/>
</dbReference>
<name>A0AAD6G6Q9_9EURO</name>
<reference evidence="2" key="1">
    <citation type="submission" date="2022-12" db="EMBL/GenBank/DDBJ databases">
        <authorList>
            <person name="Petersen C."/>
        </authorList>
    </citation>
    <scope>NUCLEOTIDE SEQUENCE</scope>
    <source>
        <strain evidence="2">IBT 16125</strain>
    </source>
</reference>
<reference evidence="2" key="2">
    <citation type="journal article" date="2023" name="IMA Fungus">
        <title>Comparative genomic study of the Penicillium genus elucidates a diverse pangenome and 15 lateral gene transfer events.</title>
        <authorList>
            <person name="Petersen C."/>
            <person name="Sorensen T."/>
            <person name="Nielsen M.R."/>
            <person name="Sondergaard T.E."/>
            <person name="Sorensen J.L."/>
            <person name="Fitzpatrick D.A."/>
            <person name="Frisvad J.C."/>
            <person name="Nielsen K.L."/>
        </authorList>
    </citation>
    <scope>NUCLEOTIDE SEQUENCE</scope>
    <source>
        <strain evidence="2">IBT 16125</strain>
    </source>
</reference>
<dbReference type="InterPro" id="IPR017850">
    <property type="entry name" value="Alkaline_phosphatase_core_sf"/>
</dbReference>
<dbReference type="AlphaFoldDB" id="A0AAD6G6Q9"/>
<sequence length="215" mass="24342">MIASTTAAGVYDDADHNTTQSSLVDIFEPAGISWKAYQEGLLPSGWWCLQPYPPEQDLGLRPHNPFMSFDNIREKVARCRNIVNAEEHFAADIAKGQLAPQYMFYTPTLKNDAHDTNVTYTETDLKYIINTMKSNEQFMKNTLILVTFDENDVYSPDSYGTPNDVYSVLLSKDVLSCTSCVDPQFYNHFTMLTTLEQNRNLTNIPNPNGDGAMWD</sequence>